<feature type="compositionally biased region" description="Basic and acidic residues" evidence="1">
    <location>
        <begin position="854"/>
        <end position="871"/>
    </location>
</feature>
<dbReference type="SUPFAM" id="SSF50729">
    <property type="entry name" value="PH domain-like"/>
    <property type="match status" value="1"/>
</dbReference>
<dbReference type="EnsemblMetazoa" id="XM_030975059">
    <property type="protein sequence ID" value="XP_030830919"/>
    <property type="gene ID" value="LOC100891444"/>
</dbReference>
<feature type="compositionally biased region" description="Basic and acidic residues" evidence="1">
    <location>
        <begin position="290"/>
        <end position="357"/>
    </location>
</feature>
<feature type="compositionally biased region" description="Low complexity" evidence="1">
    <location>
        <begin position="635"/>
        <end position="647"/>
    </location>
</feature>
<evidence type="ECO:0000313" key="3">
    <source>
        <dbReference type="EnsemblMetazoa" id="XP_030830919"/>
    </source>
</evidence>
<feature type="compositionally biased region" description="Polar residues" evidence="1">
    <location>
        <begin position="782"/>
        <end position="795"/>
    </location>
</feature>
<dbReference type="GeneID" id="100891444"/>
<feature type="domain" description="PH" evidence="2">
    <location>
        <begin position="5"/>
        <end position="114"/>
    </location>
</feature>
<dbReference type="RefSeq" id="XP_030830919.1">
    <property type="nucleotide sequence ID" value="XM_030975059.1"/>
</dbReference>
<dbReference type="SMART" id="SM00233">
    <property type="entry name" value="PH"/>
    <property type="match status" value="1"/>
</dbReference>
<reference evidence="3" key="2">
    <citation type="submission" date="2021-01" db="UniProtKB">
        <authorList>
            <consortium name="EnsemblMetazoa"/>
        </authorList>
    </citation>
    <scope>IDENTIFICATION</scope>
</reference>
<proteinExistence type="predicted"/>
<dbReference type="SMART" id="SM01244">
    <property type="entry name" value="IRS"/>
    <property type="match status" value="1"/>
</dbReference>
<feature type="compositionally biased region" description="Basic and acidic residues" evidence="1">
    <location>
        <begin position="510"/>
        <end position="525"/>
    </location>
</feature>
<reference evidence="4" key="1">
    <citation type="submission" date="2015-02" db="EMBL/GenBank/DDBJ databases">
        <title>Genome sequencing for Strongylocentrotus purpuratus.</title>
        <authorList>
            <person name="Murali S."/>
            <person name="Liu Y."/>
            <person name="Vee V."/>
            <person name="English A."/>
            <person name="Wang M."/>
            <person name="Skinner E."/>
            <person name="Han Y."/>
            <person name="Muzny D.M."/>
            <person name="Worley K.C."/>
            <person name="Gibbs R.A."/>
        </authorList>
    </citation>
    <scope>NUCLEOTIDE SEQUENCE</scope>
</reference>
<dbReference type="Gene3D" id="2.30.29.30">
    <property type="entry name" value="Pleckstrin-homology domain (PH domain)/Phosphotyrosine-binding domain (PTB)"/>
    <property type="match status" value="2"/>
</dbReference>
<keyword evidence="4" id="KW-1185">Reference proteome</keyword>
<evidence type="ECO:0000256" key="1">
    <source>
        <dbReference type="SAM" id="MobiDB-lite"/>
    </source>
</evidence>
<dbReference type="CDD" id="cd00821">
    <property type="entry name" value="PH"/>
    <property type="match status" value="1"/>
</dbReference>
<feature type="compositionally biased region" description="Polar residues" evidence="1">
    <location>
        <begin position="579"/>
        <end position="594"/>
    </location>
</feature>
<feature type="compositionally biased region" description="Polar residues" evidence="1">
    <location>
        <begin position="552"/>
        <end position="563"/>
    </location>
</feature>
<dbReference type="AlphaFoldDB" id="A0A7M7N409"/>
<dbReference type="PROSITE" id="PS50003">
    <property type="entry name" value="PH_DOMAIN"/>
    <property type="match status" value="1"/>
</dbReference>
<feature type="compositionally biased region" description="Basic and acidic residues" evidence="1">
    <location>
        <begin position="734"/>
        <end position="743"/>
    </location>
</feature>
<feature type="compositionally biased region" description="Low complexity" evidence="1">
    <location>
        <begin position="695"/>
        <end position="707"/>
    </location>
</feature>
<feature type="compositionally biased region" description="Basic and acidic residues" evidence="1">
    <location>
        <begin position="708"/>
        <end position="721"/>
    </location>
</feature>
<feature type="compositionally biased region" description="Acidic residues" evidence="1">
    <location>
        <begin position="564"/>
        <end position="574"/>
    </location>
</feature>
<evidence type="ECO:0000259" key="2">
    <source>
        <dbReference type="PROSITE" id="PS50003"/>
    </source>
</evidence>
<accession>A0A7M7N409</accession>
<dbReference type="InterPro" id="IPR011993">
    <property type="entry name" value="PH-like_dom_sf"/>
</dbReference>
<organism evidence="3 4">
    <name type="scientific">Strongylocentrotus purpuratus</name>
    <name type="common">Purple sea urchin</name>
    <dbReference type="NCBI Taxonomy" id="7668"/>
    <lineage>
        <taxon>Eukaryota</taxon>
        <taxon>Metazoa</taxon>
        <taxon>Echinodermata</taxon>
        <taxon>Eleutherozoa</taxon>
        <taxon>Echinozoa</taxon>
        <taxon>Echinoidea</taxon>
        <taxon>Euechinoidea</taxon>
        <taxon>Echinacea</taxon>
        <taxon>Camarodonta</taxon>
        <taxon>Echinidea</taxon>
        <taxon>Strongylocentrotidae</taxon>
        <taxon>Strongylocentrotus</taxon>
    </lineage>
</organism>
<feature type="compositionally biased region" description="Acidic residues" evidence="1">
    <location>
        <begin position="670"/>
        <end position="681"/>
    </location>
</feature>
<dbReference type="InterPro" id="IPR001849">
    <property type="entry name" value="PH_domain"/>
</dbReference>
<protein>
    <recommendedName>
        <fullName evidence="2">PH domain-containing protein</fullName>
    </recommendedName>
</protein>
<feature type="region of interest" description="Disordered" evidence="1">
    <location>
        <begin position="854"/>
        <end position="877"/>
    </location>
</feature>
<dbReference type="Proteomes" id="UP000007110">
    <property type="component" value="Unassembled WGS sequence"/>
</dbReference>
<name>A0A7M7N409_STRPU</name>
<feature type="region of interest" description="Disordered" evidence="1">
    <location>
        <begin position="284"/>
        <end position="825"/>
    </location>
</feature>
<feature type="compositionally biased region" description="Basic and acidic residues" evidence="1">
    <location>
        <begin position="648"/>
        <end position="661"/>
    </location>
</feature>
<feature type="compositionally biased region" description="Low complexity" evidence="1">
    <location>
        <begin position="754"/>
        <end position="769"/>
    </location>
</feature>
<sequence>MNRRGKTKEGFLHVKQPSRFGKAWKRKWVVIRPNATKGSEQASILLELYLEKGAVNKTVTSLLLEGITHIKRVISKSQPRAFEFVKGSVVALTLAGDSETETQEWIEIFRKLLLPASQTKELTTLQECGTDVIRVTVVPNKDSERLNLSGTYLAGVARLTVALHNVLTGEKVIEWDLRHMKRFMLPSKGPPQDLEKIACLQISNRSPQGEGEYLFHSPNAKPLVEAICERLNKAIITVKERRSRTSSMLFEIPPKELEQLAKAIQEGGDPGFVMVSAEGSLEDEAFEEEGEKKENGEAKTNGDAEVKTNGENKDNHVDESTAEETKLDNGESTVEKIENGQSEEVKTGVEGAAKEIASDENSTNGGATEAVQENGLPANVDNDSPKGDADETPEAENTARVEGDDGVAVSKESTDNVVEEVAQSEKPSDELSETVEDTKDKENEQPVESPPVNDVSAEDSTSAAPKETQDFAAGPIDAEDETVELAEGATEVQPRMPPGFEEPQQESEATESKDATEQMDERTVETGDSVVCSSEQNGEEVEVELENKSSTEDSNQVEISTDTQDIETESDAVDESSAAGEQSVTNSEDTQQEVVATEDTKPSEVCSPESPKQADESTEEVSVTAEPVQSDSGEAGETPATEETSATENEKTQDQAEKVPDVESSSAEQTPDEPSEQVDDIPDNKTPAQSDSGEAGETPATEEASATENEKTQDQAEKVPDVESSSAEQTPDVPSEKIDDVPENKTPAQSNSGEAGETPATEETSATEIETQDQTEKVPDVESSSAEQTPDGNSEQVDDVPENKIPTSDEVAQDDKPVTSSESVEPVIVEERKLSAPSESVNLVGYVEPVIVDERIQSQEKSEESNDKNGGEEDTAM</sequence>
<dbReference type="Pfam" id="PF00169">
    <property type="entry name" value="PH"/>
    <property type="match status" value="1"/>
</dbReference>
<evidence type="ECO:0000313" key="4">
    <source>
        <dbReference type="Proteomes" id="UP000007110"/>
    </source>
</evidence>